<sequence length="262" mass="30294">MPFTHISKLGSTLDTILQRSIKSGIPLYYRPPEQSYLWFGVGSDGDEWNKKPYEAICLLNSYRHPLNYNLSEIIGNNATQGFLVELSLQLPDVHNIINFGKCQIKESPLVFLFDEHGEKEFDAFSHIEELINNKIGISCFSEREKWRRILGTTFSLKFFGKYYISQQGEKVFSEVSNISFLNMKMDDIFCDKKHEDALKDSISLSSLPSVEDIDDYKDSLYKVGVSYRNEDYKILCSLAAFAHFIYEKILCWALKNQAKRQS</sequence>
<name>A0ABT8CEG1_9VIBR</name>
<proteinExistence type="predicted"/>
<comment type="caution">
    <text evidence="1">The sequence shown here is derived from an EMBL/GenBank/DDBJ whole genome shotgun (WGS) entry which is preliminary data.</text>
</comment>
<dbReference type="RefSeq" id="WP_290334691.1">
    <property type="nucleotide sequence ID" value="NZ_JAUFQY010000001.1"/>
</dbReference>
<keyword evidence="2" id="KW-1185">Reference proteome</keyword>
<dbReference type="Proteomes" id="UP001223712">
    <property type="component" value="Unassembled WGS sequence"/>
</dbReference>
<evidence type="ECO:0000313" key="2">
    <source>
        <dbReference type="Proteomes" id="UP001223712"/>
    </source>
</evidence>
<gene>
    <name evidence="1" type="ORF">QWY96_02945</name>
</gene>
<dbReference type="EMBL" id="JAUFQY010000001">
    <property type="protein sequence ID" value="MDN3700117.1"/>
    <property type="molecule type" value="Genomic_DNA"/>
</dbReference>
<evidence type="ECO:0000313" key="1">
    <source>
        <dbReference type="EMBL" id="MDN3700117.1"/>
    </source>
</evidence>
<protein>
    <submittedName>
        <fullName evidence="1">Uncharacterized protein</fullName>
    </submittedName>
</protein>
<reference evidence="2" key="1">
    <citation type="journal article" date="2019" name="Int. J. Syst. Evol. Microbiol.">
        <title>The Global Catalogue of Microorganisms (GCM) 10K type strain sequencing project: providing services to taxonomists for standard genome sequencing and annotation.</title>
        <authorList>
            <consortium name="The Broad Institute Genomics Platform"/>
            <consortium name="The Broad Institute Genome Sequencing Center for Infectious Disease"/>
            <person name="Wu L."/>
            <person name="Ma J."/>
        </authorList>
    </citation>
    <scope>NUCLEOTIDE SEQUENCE [LARGE SCALE GENOMIC DNA]</scope>
    <source>
        <strain evidence="2">CECT 7226</strain>
    </source>
</reference>
<organism evidence="1 2">
    <name type="scientific">Vibrio artabrorum</name>
    <dbReference type="NCBI Taxonomy" id="446374"/>
    <lineage>
        <taxon>Bacteria</taxon>
        <taxon>Pseudomonadati</taxon>
        <taxon>Pseudomonadota</taxon>
        <taxon>Gammaproteobacteria</taxon>
        <taxon>Vibrionales</taxon>
        <taxon>Vibrionaceae</taxon>
        <taxon>Vibrio</taxon>
    </lineage>
</organism>
<accession>A0ABT8CEG1</accession>